<evidence type="ECO:0000256" key="1">
    <source>
        <dbReference type="ARBA" id="ARBA00004141"/>
    </source>
</evidence>
<protein>
    <recommendedName>
        <fullName evidence="9">Acetate uptake transporter</fullName>
    </recommendedName>
</protein>
<dbReference type="InterPro" id="IPR047623">
    <property type="entry name" value="SatP"/>
</dbReference>
<dbReference type="GO" id="GO:0015360">
    <property type="term" value="F:acetate:proton symporter activity"/>
    <property type="evidence" value="ECO:0007669"/>
    <property type="project" value="TreeGrafter"/>
</dbReference>
<proteinExistence type="inferred from homology"/>
<evidence type="ECO:0000313" key="7">
    <source>
        <dbReference type="EMBL" id="PYD75160.1"/>
    </source>
</evidence>
<comment type="similarity">
    <text evidence="2">Belongs to the acetate uptake transporter (AceTr) (TC 2.A.96) family.</text>
</comment>
<evidence type="ECO:0000256" key="6">
    <source>
        <dbReference type="SAM" id="Phobius"/>
    </source>
</evidence>
<dbReference type="EMBL" id="NOXG01000014">
    <property type="protein sequence ID" value="PYD75160.1"/>
    <property type="molecule type" value="Genomic_DNA"/>
</dbReference>
<dbReference type="PANTHER" id="PTHR30178:SF3">
    <property type="entry name" value="SUCCINATE-ACETATE_PROTON SYMPORTER SATP"/>
    <property type="match status" value="1"/>
</dbReference>
<feature type="transmembrane region" description="Helical" evidence="6">
    <location>
        <begin position="70"/>
        <end position="92"/>
    </location>
</feature>
<accession>A0A318Q8T7</accession>
<evidence type="ECO:0000256" key="2">
    <source>
        <dbReference type="ARBA" id="ARBA00005587"/>
    </source>
</evidence>
<feature type="transmembrane region" description="Helical" evidence="6">
    <location>
        <begin position="132"/>
        <end position="151"/>
    </location>
</feature>
<name>A0A318Q8T7_9PROT</name>
<feature type="transmembrane region" description="Helical" evidence="6">
    <location>
        <begin position="104"/>
        <end position="125"/>
    </location>
</feature>
<evidence type="ECO:0000256" key="4">
    <source>
        <dbReference type="ARBA" id="ARBA00022989"/>
    </source>
</evidence>
<comment type="caution">
    <text evidence="7">The sequence shown here is derived from an EMBL/GenBank/DDBJ whole genome shotgun (WGS) entry which is preliminary data.</text>
</comment>
<evidence type="ECO:0000313" key="8">
    <source>
        <dbReference type="Proteomes" id="UP000247609"/>
    </source>
</evidence>
<dbReference type="GO" id="GO:0071422">
    <property type="term" value="P:succinate transmembrane transport"/>
    <property type="evidence" value="ECO:0007669"/>
    <property type="project" value="TreeGrafter"/>
</dbReference>
<reference evidence="7 8" key="1">
    <citation type="submission" date="2017-07" db="EMBL/GenBank/DDBJ databases">
        <title>A draft genome sequence of Komagataeibacter sp. T5K1.</title>
        <authorList>
            <person name="Skraban J."/>
            <person name="Cleenwerck I."/>
            <person name="Vandamme P."/>
            <person name="Trcek J."/>
        </authorList>
    </citation>
    <scope>NUCLEOTIDE SEQUENCE [LARGE SCALE GENOMIC DNA]</scope>
    <source>
        <strain evidence="7 8">T5K1</strain>
    </source>
</reference>
<dbReference type="InterPro" id="IPR000791">
    <property type="entry name" value="Gpr1/Fun34/SatP-like"/>
</dbReference>
<keyword evidence="3 6" id="KW-0812">Transmembrane</keyword>
<dbReference type="Proteomes" id="UP000247609">
    <property type="component" value="Unassembled WGS sequence"/>
</dbReference>
<evidence type="ECO:0000256" key="3">
    <source>
        <dbReference type="ARBA" id="ARBA00022692"/>
    </source>
</evidence>
<dbReference type="GO" id="GO:0005886">
    <property type="term" value="C:plasma membrane"/>
    <property type="evidence" value="ECO:0007669"/>
    <property type="project" value="TreeGrafter"/>
</dbReference>
<dbReference type="Pfam" id="PF01184">
    <property type="entry name" value="Gpr1_Fun34_YaaH"/>
    <property type="match status" value="1"/>
</dbReference>
<dbReference type="AlphaFoldDB" id="A0A318Q8T7"/>
<feature type="transmembrane region" description="Helical" evidence="6">
    <location>
        <begin position="157"/>
        <end position="176"/>
    </location>
</feature>
<gene>
    <name evidence="7" type="ORF">CFR71_10865</name>
</gene>
<keyword evidence="4 6" id="KW-1133">Transmembrane helix</keyword>
<dbReference type="RefSeq" id="WP_110531129.1">
    <property type="nucleotide sequence ID" value="NZ_NOXG01000014.1"/>
</dbReference>
<feature type="transmembrane region" description="Helical" evidence="6">
    <location>
        <begin position="38"/>
        <end position="63"/>
    </location>
</feature>
<keyword evidence="5 6" id="KW-0472">Membrane</keyword>
<dbReference type="PANTHER" id="PTHR30178">
    <property type="entry name" value="INNER MEMBRANE PROTEIN YAAH"/>
    <property type="match status" value="1"/>
</dbReference>
<comment type="subcellular location">
    <subcellularLocation>
        <location evidence="1">Membrane</location>
        <topology evidence="1">Multi-pass membrane protein</topology>
    </subcellularLocation>
</comment>
<sequence length="202" mass="21347">MEWNRGMTHNSAKADPAPLGLMGFGMTTVLLNLHNAHLVPMGGAILAMGLVFGGATQFVAGLLEYANGNTFGLTAFMSYGAFWLSLVVLLFLPQWGLAPASSPALMGGYLLMWGLFTAIMTVGTLRASRMHQVVFTSLTVLFVLLGAAEILEQPVLTLIAGYEGMFCGFSAIYLAAVELLARQVGHAVAPVDAPTMPIEVPA</sequence>
<evidence type="ECO:0008006" key="9">
    <source>
        <dbReference type="Google" id="ProtNLM"/>
    </source>
</evidence>
<organism evidence="7 8">
    <name type="scientific">Novacetimonas pomaceti</name>
    <dbReference type="NCBI Taxonomy" id="2021998"/>
    <lineage>
        <taxon>Bacteria</taxon>
        <taxon>Pseudomonadati</taxon>
        <taxon>Pseudomonadota</taxon>
        <taxon>Alphaproteobacteria</taxon>
        <taxon>Acetobacterales</taxon>
        <taxon>Acetobacteraceae</taxon>
        <taxon>Novacetimonas</taxon>
    </lineage>
</organism>
<evidence type="ECO:0000256" key="5">
    <source>
        <dbReference type="ARBA" id="ARBA00023136"/>
    </source>
</evidence>
<dbReference type="NCBIfam" id="NF038013">
    <property type="entry name" value="AceTr_1"/>
    <property type="match status" value="1"/>
</dbReference>